<reference evidence="1 2" key="1">
    <citation type="submission" date="2017-01" db="EMBL/GenBank/DDBJ databases">
        <authorList>
            <person name="Mah S.A."/>
            <person name="Swanson W.J."/>
            <person name="Moy G.W."/>
            <person name="Vacquier V.D."/>
        </authorList>
    </citation>
    <scope>NUCLEOTIDE SEQUENCE [LARGE SCALE GENOMIC DNA]</scope>
    <source>
        <strain evidence="1 2">DSM 45758</strain>
    </source>
</reference>
<proteinExistence type="predicted"/>
<name>A0A1N7EQF0_9ACTN</name>
<dbReference type="EMBL" id="FTNF01000026">
    <property type="protein sequence ID" value="SIR90290.1"/>
    <property type="molecule type" value="Genomic_DNA"/>
</dbReference>
<evidence type="ECO:0000313" key="2">
    <source>
        <dbReference type="Proteomes" id="UP000186004"/>
    </source>
</evidence>
<dbReference type="STRING" id="1198245.SAMN05444858_12617"/>
<dbReference type="OrthoDB" id="8252273at2"/>
<sequence length="128" mass="13746">MTALTPAVATAVDALREHFAGKPVEVTPDGAGGAFVIVNDIEVGPSYTPSTTWLGFQVSAAYPSADVYPHYTGKLTRTDGQPHGPAIQQVDWQNRPAMQLSRRSNGWRAGIDNAALKAEKVITWLVTQ</sequence>
<accession>A0A1N7EQF0</accession>
<dbReference type="RefSeq" id="WP_084753343.1">
    <property type="nucleotide sequence ID" value="NZ_FTNF01000026.1"/>
</dbReference>
<dbReference type="AlphaFoldDB" id="A0A1N7EQF0"/>
<gene>
    <name evidence="1" type="ORF">SAMN05444858_12617</name>
</gene>
<keyword evidence="2" id="KW-1185">Reference proteome</keyword>
<organism evidence="1 2">
    <name type="scientific">Micromonospora avicenniae</name>
    <dbReference type="NCBI Taxonomy" id="1198245"/>
    <lineage>
        <taxon>Bacteria</taxon>
        <taxon>Bacillati</taxon>
        <taxon>Actinomycetota</taxon>
        <taxon>Actinomycetes</taxon>
        <taxon>Micromonosporales</taxon>
        <taxon>Micromonosporaceae</taxon>
        <taxon>Micromonospora</taxon>
    </lineage>
</organism>
<evidence type="ECO:0000313" key="1">
    <source>
        <dbReference type="EMBL" id="SIR90290.1"/>
    </source>
</evidence>
<dbReference type="Proteomes" id="UP000186004">
    <property type="component" value="Unassembled WGS sequence"/>
</dbReference>
<protein>
    <submittedName>
        <fullName evidence="1">Uncharacterized protein</fullName>
    </submittedName>
</protein>